<dbReference type="AlphaFoldDB" id="A0A939H6J8"/>
<accession>A0A939H6J8</accession>
<dbReference type="InterPro" id="IPR023198">
    <property type="entry name" value="PGP-like_dom2"/>
</dbReference>
<sequence length="203" mass="24298">MREIKNIVFDIGNVLIRFDPTEWLVRNYGQDELAMKVLFKEVFGSEEWKMLDQGLISDEEAAEKITARIPDYRKDVERILYEWENFLIGELPVSVYFLRKFKEKGYNLYALSNYPQRGFENTERYYPFFELFDGKVVSYAHQEMKPEHRIYEILLEQYDLNPAECVFIDDTLANIHAAEELGMEGIHFHHNNQLMELYMRLSK</sequence>
<dbReference type="InterPro" id="IPR036412">
    <property type="entry name" value="HAD-like_sf"/>
</dbReference>
<dbReference type="SFLD" id="SFLDS00003">
    <property type="entry name" value="Haloacid_Dehalogenase"/>
    <property type="match status" value="1"/>
</dbReference>
<dbReference type="Proteomes" id="UP000664218">
    <property type="component" value="Unassembled WGS sequence"/>
</dbReference>
<dbReference type="SUPFAM" id="SSF56784">
    <property type="entry name" value="HAD-like"/>
    <property type="match status" value="1"/>
</dbReference>
<dbReference type="InterPro" id="IPR006439">
    <property type="entry name" value="HAD-SF_hydro_IA"/>
</dbReference>
<dbReference type="NCBIfam" id="TIGR01509">
    <property type="entry name" value="HAD-SF-IA-v3"/>
    <property type="match status" value="1"/>
</dbReference>
<evidence type="ECO:0000313" key="2">
    <source>
        <dbReference type="Proteomes" id="UP000664218"/>
    </source>
</evidence>
<dbReference type="RefSeq" id="WP_207599706.1">
    <property type="nucleotide sequence ID" value="NZ_JAFNJU010000006.1"/>
</dbReference>
<comment type="caution">
    <text evidence="1">The sequence shown here is derived from an EMBL/GenBank/DDBJ whole genome shotgun (WGS) entry which is preliminary data.</text>
</comment>
<keyword evidence="2" id="KW-1185">Reference proteome</keyword>
<dbReference type="EMBL" id="JAFNJU010000006">
    <property type="protein sequence ID" value="MBO1265187.1"/>
    <property type="molecule type" value="Genomic_DNA"/>
</dbReference>
<dbReference type="InterPro" id="IPR023214">
    <property type="entry name" value="HAD_sf"/>
</dbReference>
<dbReference type="CDD" id="cd02603">
    <property type="entry name" value="HAD_sEH-N_like"/>
    <property type="match status" value="1"/>
</dbReference>
<dbReference type="Gene3D" id="3.40.50.1000">
    <property type="entry name" value="HAD superfamily/HAD-like"/>
    <property type="match status" value="1"/>
</dbReference>
<dbReference type="PANTHER" id="PTHR43611">
    <property type="entry name" value="ALPHA-D-GLUCOSE 1-PHOSPHATE PHOSPHATASE"/>
    <property type="match status" value="1"/>
</dbReference>
<proteinExistence type="predicted"/>
<gene>
    <name evidence="1" type="ORF">J3A84_09125</name>
</gene>
<dbReference type="PANTHER" id="PTHR43611:SF3">
    <property type="entry name" value="FLAVIN MONONUCLEOTIDE HYDROLASE 1, CHLOROPLATIC"/>
    <property type="match status" value="1"/>
</dbReference>
<protein>
    <submittedName>
        <fullName evidence="1">HAD family phosphatase</fullName>
    </submittedName>
</protein>
<dbReference type="Gene3D" id="1.10.150.240">
    <property type="entry name" value="Putative phosphatase, domain 2"/>
    <property type="match status" value="1"/>
</dbReference>
<dbReference type="Pfam" id="PF00702">
    <property type="entry name" value="Hydrolase"/>
    <property type="match status" value="1"/>
</dbReference>
<dbReference type="SFLD" id="SFLDG01129">
    <property type="entry name" value="C1.5:_HAD__Beta-PGM__Phosphata"/>
    <property type="match status" value="1"/>
</dbReference>
<name>A0A939H6J8_9CLOT</name>
<reference evidence="1" key="1">
    <citation type="submission" date="2021-03" db="EMBL/GenBank/DDBJ databases">
        <title>Proteiniclasticum marinus sp. nov., isolated from tidal flat sediment.</title>
        <authorList>
            <person name="Namirimu T."/>
            <person name="Yang J.-A."/>
            <person name="Yang S.-H."/>
            <person name="Kim Y.-J."/>
            <person name="Kwon K.K."/>
        </authorList>
    </citation>
    <scope>NUCLEOTIDE SEQUENCE</scope>
    <source>
        <strain evidence="1">SCR006</strain>
    </source>
</reference>
<organism evidence="1 2">
    <name type="scientific">Proteiniclasticum aestuarii</name>
    <dbReference type="NCBI Taxonomy" id="2817862"/>
    <lineage>
        <taxon>Bacteria</taxon>
        <taxon>Bacillati</taxon>
        <taxon>Bacillota</taxon>
        <taxon>Clostridia</taxon>
        <taxon>Eubacteriales</taxon>
        <taxon>Clostridiaceae</taxon>
        <taxon>Proteiniclasticum</taxon>
    </lineage>
</organism>
<evidence type="ECO:0000313" key="1">
    <source>
        <dbReference type="EMBL" id="MBO1265187.1"/>
    </source>
</evidence>